<reference evidence="3" key="1">
    <citation type="journal article" date="2014" name="Genome Announc.">
        <title>Draft genome sequence of Colletotrichum sublineola, a destructive pathogen of cultivated sorghum.</title>
        <authorList>
            <person name="Baroncelli R."/>
            <person name="Sanz-Martin J.M."/>
            <person name="Rech G.E."/>
            <person name="Sukno S.A."/>
            <person name="Thon M.R."/>
        </authorList>
    </citation>
    <scope>NUCLEOTIDE SEQUENCE [LARGE SCALE GENOMIC DNA]</scope>
    <source>
        <strain evidence="3">TX430BB</strain>
    </source>
</reference>
<comment type="caution">
    <text evidence="2">The sequence shown here is derived from an EMBL/GenBank/DDBJ whole genome shotgun (WGS) entry which is preliminary data.</text>
</comment>
<dbReference type="AlphaFoldDB" id="A0A066XQE3"/>
<evidence type="ECO:0000313" key="2">
    <source>
        <dbReference type="EMBL" id="KDN67981.1"/>
    </source>
</evidence>
<dbReference type="Proteomes" id="UP000027238">
    <property type="component" value="Unassembled WGS sequence"/>
</dbReference>
<proteinExistence type="predicted"/>
<dbReference type="EMBL" id="JMSE01000748">
    <property type="protein sequence ID" value="KDN67981.1"/>
    <property type="molecule type" value="Genomic_DNA"/>
</dbReference>
<keyword evidence="3" id="KW-1185">Reference proteome</keyword>
<evidence type="ECO:0000313" key="3">
    <source>
        <dbReference type="Proteomes" id="UP000027238"/>
    </source>
</evidence>
<organism evidence="2 3">
    <name type="scientific">Colletotrichum sublineola</name>
    <name type="common">Sorghum anthracnose fungus</name>
    <dbReference type="NCBI Taxonomy" id="1173701"/>
    <lineage>
        <taxon>Eukaryota</taxon>
        <taxon>Fungi</taxon>
        <taxon>Dikarya</taxon>
        <taxon>Ascomycota</taxon>
        <taxon>Pezizomycotina</taxon>
        <taxon>Sordariomycetes</taxon>
        <taxon>Hypocreomycetidae</taxon>
        <taxon>Glomerellales</taxon>
        <taxon>Glomerellaceae</taxon>
        <taxon>Colletotrichum</taxon>
        <taxon>Colletotrichum graminicola species complex</taxon>
    </lineage>
</organism>
<name>A0A066XQE3_COLSU</name>
<feature type="compositionally biased region" description="Low complexity" evidence="1">
    <location>
        <begin position="179"/>
        <end position="190"/>
    </location>
</feature>
<sequence length="190" mass="21957">MASEQPTVAPLVPSSDPIARMAARLFLDPEDIDEKEDEFDRQLKALRKKTKRNETARLKVLAAEQLCHQSHPGDLCLVQARAFLSLRYNGQDQSELETFLLRLKDRFQIFDVREDSQRVFHTSRCFTGSFHRQWLTYVFAHGGLRAITWQMMEAWLKANVSAGEDIRAFEAPKMPSMRQQSSQIDQQSID</sequence>
<evidence type="ECO:0000256" key="1">
    <source>
        <dbReference type="SAM" id="MobiDB-lite"/>
    </source>
</evidence>
<gene>
    <name evidence="2" type="ORF">CSUB01_08129</name>
</gene>
<protein>
    <submittedName>
        <fullName evidence="2">Uncharacterized protein</fullName>
    </submittedName>
</protein>
<accession>A0A066XQE3</accession>
<feature type="region of interest" description="Disordered" evidence="1">
    <location>
        <begin position="171"/>
        <end position="190"/>
    </location>
</feature>
<dbReference type="HOGENOM" id="CLU_1427905_0_0_1"/>